<accession>A0A2K8PDY7</accession>
<dbReference type="Proteomes" id="UP000231791">
    <property type="component" value="Chromosome"/>
</dbReference>
<gene>
    <name evidence="3" type="primary">fabF1</name>
    <name evidence="3" type="ORF">SLAV_10425</name>
</gene>
<keyword evidence="4" id="KW-1185">Reference proteome</keyword>
<dbReference type="InterPro" id="IPR014030">
    <property type="entry name" value="Ketoacyl_synth_N"/>
</dbReference>
<evidence type="ECO:0000256" key="1">
    <source>
        <dbReference type="ARBA" id="ARBA00022679"/>
    </source>
</evidence>
<dbReference type="Gene3D" id="3.40.47.10">
    <property type="match status" value="2"/>
</dbReference>
<sequence>MRPITAGRPVITAWSALSPWGEGAAAFREGLDTGWEAVTLVDSHHWPGTPVRAGIVPGVRMEYAGTRGVRSLDRLTRLTLLLSGLLLDELGGSTGTEPEDTGMVFATSGSAKSGLDFTTASYAEAKPFHVDPARFPSTAANCASSRSAIWYGLKGPNTTLTGGDAGGLLALAQAARLLGQGRAEVLLAGAGEEYSEDRVLLEDALHGGPGQAPPLAEGGALFLMETAEGAAARGRTPLAVLRGSRFRAYHRQRGGSAAGALLRCVTDLLGDTGTDAADIVLTVCSEPAGPLAEEEAAALAEVFARPGAEAGAPRRRIALRHRMGHGGSAASAFQTAAALGADGNGPLRAPVLVTSVEEGRVAAVLLGPPTD</sequence>
<name>A0A2K8PDY7_STRLA</name>
<protein>
    <submittedName>
        <fullName evidence="3">3-oxoacyl-[acyl-carrier-protein] synthase 2</fullName>
        <ecNumber evidence="3">2.3.1.179</ecNumber>
    </submittedName>
</protein>
<dbReference type="RefSeq" id="WP_030235102.1">
    <property type="nucleotide sequence ID" value="NZ_CP024985.1"/>
</dbReference>
<keyword evidence="1 3" id="KW-0808">Transferase</keyword>
<dbReference type="SUPFAM" id="SSF53901">
    <property type="entry name" value="Thiolase-like"/>
    <property type="match status" value="2"/>
</dbReference>
<dbReference type="EMBL" id="CP024985">
    <property type="protein sequence ID" value="ATZ23953.1"/>
    <property type="molecule type" value="Genomic_DNA"/>
</dbReference>
<evidence type="ECO:0000313" key="3">
    <source>
        <dbReference type="EMBL" id="ATZ23953.1"/>
    </source>
</evidence>
<evidence type="ECO:0000313" key="4">
    <source>
        <dbReference type="Proteomes" id="UP000231791"/>
    </source>
</evidence>
<dbReference type="AlphaFoldDB" id="A0A2K8PDY7"/>
<dbReference type="OrthoDB" id="7061549at2"/>
<proteinExistence type="predicted"/>
<dbReference type="PANTHER" id="PTHR11712:SF336">
    <property type="entry name" value="3-OXOACYL-[ACYL-CARRIER-PROTEIN] SYNTHASE, MITOCHONDRIAL"/>
    <property type="match status" value="1"/>
</dbReference>
<dbReference type="InterPro" id="IPR016039">
    <property type="entry name" value="Thiolase-like"/>
</dbReference>
<dbReference type="GO" id="GO:0004315">
    <property type="term" value="F:3-oxoacyl-[acyl-carrier-protein] synthase activity"/>
    <property type="evidence" value="ECO:0007669"/>
    <property type="project" value="UniProtKB-EC"/>
</dbReference>
<dbReference type="PANTHER" id="PTHR11712">
    <property type="entry name" value="POLYKETIDE SYNTHASE-RELATED"/>
    <property type="match status" value="1"/>
</dbReference>
<dbReference type="EC" id="2.3.1.179" evidence="3"/>
<reference evidence="3 4" key="1">
    <citation type="submission" date="2017-11" db="EMBL/GenBank/DDBJ databases">
        <title>Complete genome sequence of Streptomyces lavendulae subsp. lavendulae CCM 3239 (formerly 'Streptomyces aureofaciens CCM 3239'), the producer of the angucycline-type antibiotic auricin.</title>
        <authorList>
            <person name="Busche T."/>
            <person name="Novakova R."/>
            <person name="Al'Dilaimi A."/>
            <person name="Homerova D."/>
            <person name="Feckova L."/>
            <person name="Rezuchova B."/>
            <person name="Mingyar E."/>
            <person name="Csolleiova D."/>
            <person name="Bekeova C."/>
            <person name="Winkler A."/>
            <person name="Sevcikova B."/>
            <person name="Kalinowski J."/>
            <person name="Kormanec J."/>
            <person name="Ruckert C."/>
        </authorList>
    </citation>
    <scope>NUCLEOTIDE SEQUENCE [LARGE SCALE GENOMIC DNA]</scope>
    <source>
        <strain evidence="3 4">CCM 3239</strain>
    </source>
</reference>
<feature type="domain" description="Beta-ketoacyl synthase-like N-terminal" evidence="2">
    <location>
        <begin position="10"/>
        <end position="192"/>
    </location>
</feature>
<dbReference type="Pfam" id="PF00109">
    <property type="entry name" value="ketoacyl-synt"/>
    <property type="match status" value="1"/>
</dbReference>
<dbReference type="GO" id="GO:0006633">
    <property type="term" value="P:fatty acid biosynthetic process"/>
    <property type="evidence" value="ECO:0007669"/>
    <property type="project" value="TreeGrafter"/>
</dbReference>
<evidence type="ECO:0000259" key="2">
    <source>
        <dbReference type="Pfam" id="PF00109"/>
    </source>
</evidence>
<dbReference type="KEGG" id="slx:SLAV_10425"/>
<dbReference type="GeneID" id="49383148"/>
<keyword evidence="3" id="KW-0012">Acyltransferase</keyword>
<organism evidence="3 4">
    <name type="scientific">Streptomyces lavendulae subsp. lavendulae</name>
    <dbReference type="NCBI Taxonomy" id="58340"/>
    <lineage>
        <taxon>Bacteria</taxon>
        <taxon>Bacillati</taxon>
        <taxon>Actinomycetota</taxon>
        <taxon>Actinomycetes</taxon>
        <taxon>Kitasatosporales</taxon>
        <taxon>Streptomycetaceae</taxon>
        <taxon>Streptomyces</taxon>
    </lineage>
</organism>
<dbReference type="InterPro" id="IPR000794">
    <property type="entry name" value="Beta-ketoacyl_synthase"/>
</dbReference>